<dbReference type="AlphaFoldDB" id="A0A1I8I475"/>
<name>A0A1I8I475_9PLAT</name>
<organism evidence="1 2">
    <name type="scientific">Macrostomum lignano</name>
    <dbReference type="NCBI Taxonomy" id="282301"/>
    <lineage>
        <taxon>Eukaryota</taxon>
        <taxon>Metazoa</taxon>
        <taxon>Spiralia</taxon>
        <taxon>Lophotrochozoa</taxon>
        <taxon>Platyhelminthes</taxon>
        <taxon>Rhabditophora</taxon>
        <taxon>Macrostomorpha</taxon>
        <taxon>Macrostomida</taxon>
        <taxon>Macrostomidae</taxon>
        <taxon>Macrostomum</taxon>
    </lineage>
</organism>
<keyword evidence="1" id="KW-1185">Reference proteome</keyword>
<accession>A0A1I8I475</accession>
<proteinExistence type="predicted"/>
<evidence type="ECO:0000313" key="2">
    <source>
        <dbReference type="WBParaSite" id="maker-uti_cns_0009657-snap-gene-0.1-mRNA-1"/>
    </source>
</evidence>
<sequence length="489" mass="54703">EDCFLGLAVLVALPAPLRWSGLRFGGFNALQRVLLVSHCWLLLCPSSSYTTWSRGVDKCTSARSVHNPAFLASTRKSDMAKNFFIDVTATNFHQRTQRTFEAGLASMLVARRICATPAHWSKRRAVAAAMLLSTLILLLSNHFLSADSTPSIVAVNENDVFNFDFTWRPLRPMANETVHFRAIGTGQSVMQRWSLTNTSFRWYRQLPSADFRLVHVGRRYSRRASGYFEGRYRLSVRVNGQPQPESDYQPTSWSRVDIVKYIGLQRRIHSALIVKNRTTEHGRGRRIVCRFWGYPQVESLEFRPPTSPHSPAVCRTMSGHFETIETEPYIDLVSDCSTDTLPAGEYSCYGRNSVGEGRLKCRLDEGQGEFLGNMTQCWDTLAEDSSVESSRKVYRQIVANNGINKPESVAMATAFGCLATAVKLLGDTRIEETNDGSHECGLCRNIAAARDSLDQEDGSGCLSAFLFDPIVGVKQILAFEKKPNSIGEK</sequence>
<dbReference type="Proteomes" id="UP000095280">
    <property type="component" value="Unplaced"/>
</dbReference>
<protein>
    <submittedName>
        <fullName evidence="2">Sushi domain-containing protein</fullName>
    </submittedName>
</protein>
<reference evidence="2" key="1">
    <citation type="submission" date="2016-11" db="UniProtKB">
        <authorList>
            <consortium name="WormBaseParasite"/>
        </authorList>
    </citation>
    <scope>IDENTIFICATION</scope>
</reference>
<evidence type="ECO:0000313" key="1">
    <source>
        <dbReference type="Proteomes" id="UP000095280"/>
    </source>
</evidence>
<dbReference type="WBParaSite" id="maker-uti_cns_0009657-snap-gene-0.1-mRNA-1">
    <property type="protein sequence ID" value="maker-uti_cns_0009657-snap-gene-0.1-mRNA-1"/>
    <property type="gene ID" value="maker-uti_cns_0009657-snap-gene-0.1"/>
</dbReference>